<dbReference type="InterPro" id="IPR014543">
    <property type="entry name" value="UCP028291"/>
</dbReference>
<accession>A0ABP9F5D2</accession>
<name>A0ABP9F5D2_9ACTN</name>
<feature type="compositionally biased region" description="Basic and acidic residues" evidence="1">
    <location>
        <begin position="1"/>
        <end position="12"/>
    </location>
</feature>
<feature type="compositionally biased region" description="Basic and acidic residues" evidence="1">
    <location>
        <begin position="145"/>
        <end position="159"/>
    </location>
</feature>
<dbReference type="Pfam" id="PF09981">
    <property type="entry name" value="DUF2218"/>
    <property type="match status" value="1"/>
</dbReference>
<gene>
    <name evidence="2" type="ORF">GCM10025789_08850</name>
</gene>
<dbReference type="EMBL" id="BAABLV010000014">
    <property type="protein sequence ID" value="GAA4893875.1"/>
    <property type="molecule type" value="Genomic_DNA"/>
</dbReference>
<evidence type="ECO:0000313" key="3">
    <source>
        <dbReference type="Proteomes" id="UP001501521"/>
    </source>
</evidence>
<dbReference type="Gene3D" id="3.30.310.50">
    <property type="entry name" value="Alpha-D-phosphohexomutase, C-terminal domain"/>
    <property type="match status" value="1"/>
</dbReference>
<evidence type="ECO:0000313" key="2">
    <source>
        <dbReference type="EMBL" id="GAA4893875.1"/>
    </source>
</evidence>
<sequence length="165" mass="18375">MSKPREPCERVETPQALRTPHTRACPSDYAEHMNLGDPNSLSSVASVTTERPGRYGKQLVSHMSRRWGGDWSADTESGWIQLGETGRAEITAETDTLVMQVFAPDAETITRLEGAVGRHLVRFGAKDELTVAWTRDDDIPGTQQRWDDPEPEHDREHRPGGPSVS</sequence>
<feature type="region of interest" description="Disordered" evidence="1">
    <location>
        <begin position="1"/>
        <end position="44"/>
    </location>
</feature>
<organism evidence="2 3">
    <name type="scientific">Tessaracoccus lubricantis</name>
    <dbReference type="NCBI Taxonomy" id="545543"/>
    <lineage>
        <taxon>Bacteria</taxon>
        <taxon>Bacillati</taxon>
        <taxon>Actinomycetota</taxon>
        <taxon>Actinomycetes</taxon>
        <taxon>Propionibacteriales</taxon>
        <taxon>Propionibacteriaceae</taxon>
        <taxon>Tessaracoccus</taxon>
    </lineage>
</organism>
<dbReference type="Proteomes" id="UP001501521">
    <property type="component" value="Unassembled WGS sequence"/>
</dbReference>
<keyword evidence="3" id="KW-1185">Reference proteome</keyword>
<reference evidence="3" key="1">
    <citation type="journal article" date="2019" name="Int. J. Syst. Evol. Microbiol.">
        <title>The Global Catalogue of Microorganisms (GCM) 10K type strain sequencing project: providing services to taxonomists for standard genome sequencing and annotation.</title>
        <authorList>
            <consortium name="The Broad Institute Genomics Platform"/>
            <consortium name="The Broad Institute Genome Sequencing Center for Infectious Disease"/>
            <person name="Wu L."/>
            <person name="Ma J."/>
        </authorList>
    </citation>
    <scope>NUCLEOTIDE SEQUENCE [LARGE SCALE GENOMIC DNA]</scope>
    <source>
        <strain evidence="3">JCM 19125</strain>
    </source>
</reference>
<evidence type="ECO:0000256" key="1">
    <source>
        <dbReference type="SAM" id="MobiDB-lite"/>
    </source>
</evidence>
<evidence type="ECO:0008006" key="4">
    <source>
        <dbReference type="Google" id="ProtNLM"/>
    </source>
</evidence>
<feature type="region of interest" description="Disordered" evidence="1">
    <location>
        <begin position="133"/>
        <end position="165"/>
    </location>
</feature>
<protein>
    <recommendedName>
        <fullName evidence="4">DUF2218 domain-containing protein</fullName>
    </recommendedName>
</protein>
<comment type="caution">
    <text evidence="2">The sequence shown here is derived from an EMBL/GenBank/DDBJ whole genome shotgun (WGS) entry which is preliminary data.</text>
</comment>
<proteinExistence type="predicted"/>